<dbReference type="CDD" id="cd00118">
    <property type="entry name" value="LysM"/>
    <property type="match status" value="2"/>
</dbReference>
<dbReference type="InterPro" id="IPR008258">
    <property type="entry name" value="Transglycosylase_SLT_dom_1"/>
</dbReference>
<name>A0ABQ2PNF2_9NEIS</name>
<dbReference type="PROSITE" id="PS51782">
    <property type="entry name" value="LYSM"/>
    <property type="match status" value="3"/>
</dbReference>
<organism evidence="4 5">
    <name type="scientific">Silvimonas amylolytica</name>
    <dbReference type="NCBI Taxonomy" id="449663"/>
    <lineage>
        <taxon>Bacteria</taxon>
        <taxon>Pseudomonadati</taxon>
        <taxon>Pseudomonadota</taxon>
        <taxon>Betaproteobacteria</taxon>
        <taxon>Neisseriales</taxon>
        <taxon>Chitinibacteraceae</taxon>
        <taxon>Silvimonas</taxon>
    </lineage>
</organism>
<dbReference type="SMART" id="SM00257">
    <property type="entry name" value="LysM"/>
    <property type="match status" value="3"/>
</dbReference>
<proteinExistence type="inferred from homology"/>
<reference evidence="5" key="1">
    <citation type="journal article" date="2019" name="Int. J. Syst. Evol. Microbiol.">
        <title>The Global Catalogue of Microorganisms (GCM) 10K type strain sequencing project: providing services to taxonomists for standard genome sequencing and annotation.</title>
        <authorList>
            <consortium name="The Broad Institute Genomics Platform"/>
            <consortium name="The Broad Institute Genome Sequencing Center for Infectious Disease"/>
            <person name="Wu L."/>
            <person name="Ma J."/>
        </authorList>
    </citation>
    <scope>NUCLEOTIDE SEQUENCE [LARGE SCALE GENOMIC DNA]</scope>
    <source>
        <strain evidence="5">CGMCC 1.8860</strain>
    </source>
</reference>
<dbReference type="InterPro" id="IPR023346">
    <property type="entry name" value="Lysozyme-like_dom_sf"/>
</dbReference>
<feature type="domain" description="LysM" evidence="3">
    <location>
        <begin position="434"/>
        <end position="477"/>
    </location>
</feature>
<dbReference type="Proteomes" id="UP000621859">
    <property type="component" value="Unassembled WGS sequence"/>
</dbReference>
<dbReference type="PROSITE" id="PS00922">
    <property type="entry name" value="TRANSGLYCOSYLASE"/>
    <property type="match status" value="1"/>
</dbReference>
<dbReference type="PANTHER" id="PTHR33734">
    <property type="entry name" value="LYSM DOMAIN-CONTAINING GPI-ANCHORED PROTEIN 2"/>
    <property type="match status" value="1"/>
</dbReference>
<comment type="similarity">
    <text evidence="1">Belongs to the transglycosylase Slt family.</text>
</comment>
<feature type="signal peptide" evidence="2">
    <location>
        <begin position="1"/>
        <end position="20"/>
    </location>
</feature>
<dbReference type="Pfam" id="PF01476">
    <property type="entry name" value="LysM"/>
    <property type="match status" value="3"/>
</dbReference>
<evidence type="ECO:0000259" key="3">
    <source>
        <dbReference type="PROSITE" id="PS51782"/>
    </source>
</evidence>
<sequence length="545" mass="60352">MKYRLLAGIIAGLLSTATFAEGETVGTTRLDYQLHDPAFQINDDTRLTVSMLFGESSPEAIAAYNSLWDRLRAGFAMDDPDSALVTKWENYYAARPEYLNRILDRGQRYLFYVSGEVEKRGMPMELALLPMIESAYNPKAESPARAAGMWQFIPDTGKRYGLERTWWYDGRRDVVAATQAALDYLEELHGMFGDWQLALASYNWGENAVARAIAKNQAAGLPTDFASLRMPDETRNYVPKLLAIRNIVQNPAAYGIALNDIPNRAYFATVSPDRHMDVKVAAELAETPVEELLRLNPGFIRPVIAHKDERLLVLPADKVDVFQKNLASYDKPLLNWQPYVTHPGENLDKLASSFGMSLAELKDVNDITARERVARGQTILVPKNADVNESEQQTLVALAANRAADPVDTGAQDKPQARRLPAVAMRDDSGNGVISYRVARGDTVFNIAKRYGVTVASIKSMNGLRSNHIQLGQTLKLASNGNGGAAGVKRISYTPPVAQKYVVKRGDTLNSIARSHNVDTADIKRWNPQQSFTPGVHLVIYQPNG</sequence>
<dbReference type="Pfam" id="PF01464">
    <property type="entry name" value="SLT"/>
    <property type="match status" value="1"/>
</dbReference>
<keyword evidence="2" id="KW-0732">Signal</keyword>
<dbReference type="InterPro" id="IPR018392">
    <property type="entry name" value="LysM"/>
</dbReference>
<keyword evidence="5" id="KW-1185">Reference proteome</keyword>
<feature type="domain" description="LysM" evidence="3">
    <location>
        <begin position="499"/>
        <end position="545"/>
    </location>
</feature>
<dbReference type="PANTHER" id="PTHR33734:SF22">
    <property type="entry name" value="MEMBRANE-BOUND LYTIC MUREIN TRANSGLYCOSYLASE D"/>
    <property type="match status" value="1"/>
</dbReference>
<feature type="domain" description="LysM" evidence="3">
    <location>
        <begin position="337"/>
        <end position="381"/>
    </location>
</feature>
<dbReference type="InterPro" id="IPR000189">
    <property type="entry name" value="Transglyc_AS"/>
</dbReference>
<gene>
    <name evidence="4" type="ORF">GCM10010971_25940</name>
</gene>
<comment type="caution">
    <text evidence="4">The sequence shown here is derived from an EMBL/GenBank/DDBJ whole genome shotgun (WGS) entry which is preliminary data.</text>
</comment>
<feature type="chain" id="PRO_5045241891" evidence="2">
    <location>
        <begin position="21"/>
        <end position="545"/>
    </location>
</feature>
<dbReference type="SUPFAM" id="SSF53955">
    <property type="entry name" value="Lysozyme-like"/>
    <property type="match status" value="1"/>
</dbReference>
<dbReference type="CDD" id="cd16894">
    <property type="entry name" value="MltD-like"/>
    <property type="match status" value="1"/>
</dbReference>
<accession>A0ABQ2PNF2</accession>
<dbReference type="EMBL" id="BMLY01000004">
    <property type="protein sequence ID" value="GGP26775.1"/>
    <property type="molecule type" value="Genomic_DNA"/>
</dbReference>
<dbReference type="Gene3D" id="3.10.350.10">
    <property type="entry name" value="LysM domain"/>
    <property type="match status" value="3"/>
</dbReference>
<protein>
    <submittedName>
        <fullName evidence="4">Lytic transglycosylase</fullName>
    </submittedName>
</protein>
<evidence type="ECO:0000313" key="4">
    <source>
        <dbReference type="EMBL" id="GGP26775.1"/>
    </source>
</evidence>
<evidence type="ECO:0000256" key="2">
    <source>
        <dbReference type="SAM" id="SignalP"/>
    </source>
</evidence>
<dbReference type="InterPro" id="IPR036779">
    <property type="entry name" value="LysM_dom_sf"/>
</dbReference>
<dbReference type="RefSeq" id="WP_188694395.1">
    <property type="nucleotide sequence ID" value="NZ_BMLY01000004.1"/>
</dbReference>
<dbReference type="SUPFAM" id="SSF54106">
    <property type="entry name" value="LysM domain"/>
    <property type="match status" value="3"/>
</dbReference>
<evidence type="ECO:0000313" key="5">
    <source>
        <dbReference type="Proteomes" id="UP000621859"/>
    </source>
</evidence>
<dbReference type="Gene3D" id="1.10.530.10">
    <property type="match status" value="1"/>
</dbReference>
<evidence type="ECO:0000256" key="1">
    <source>
        <dbReference type="ARBA" id="ARBA00007734"/>
    </source>
</evidence>